<keyword evidence="1" id="KW-0614">Plasmid</keyword>
<keyword evidence="1" id="KW-0560">Oxidoreductase</keyword>
<evidence type="ECO:0000313" key="1">
    <source>
        <dbReference type="EMBL" id="AAB86806.1"/>
    </source>
</evidence>
<dbReference type="InterPro" id="IPR043029">
    <property type="entry name" value="1_2-CTD_multi_dom"/>
</dbReference>
<dbReference type="EMBL" id="U88193">
    <property type="protein sequence ID" value="AAB86806.1"/>
    <property type="molecule type" value="Genomic_DNA"/>
</dbReference>
<dbReference type="Gene3D" id="6.10.10.40">
    <property type="entry name" value="Catechol 1,2-dioxygenase multimerisation domain-like"/>
    <property type="match status" value="1"/>
</dbReference>
<keyword evidence="1" id="KW-0223">Dioxygenase</keyword>
<feature type="non-terminal residue" evidence="1">
    <location>
        <position position="47"/>
    </location>
</feature>
<dbReference type="GO" id="GO:0051213">
    <property type="term" value="F:dioxygenase activity"/>
    <property type="evidence" value="ECO:0007669"/>
    <property type="project" value="UniProtKB-KW"/>
</dbReference>
<dbReference type="AlphaFoldDB" id="O34026"/>
<protein>
    <submittedName>
        <fullName evidence="1">Putative chlorocatechol dioxygenase</fullName>
    </submittedName>
</protein>
<gene>
    <name evidence="1" type="primary">ijbCII</name>
</gene>
<proteinExistence type="predicted"/>
<organism evidence="1">
    <name type="scientific">Burkholderia cepacia</name>
    <name type="common">Pseudomonas cepacia</name>
    <dbReference type="NCBI Taxonomy" id="292"/>
    <lineage>
        <taxon>Bacteria</taxon>
        <taxon>Pseudomonadati</taxon>
        <taxon>Pseudomonadota</taxon>
        <taxon>Betaproteobacteria</taxon>
        <taxon>Burkholderiales</taxon>
        <taxon>Burkholderiaceae</taxon>
        <taxon>Burkholderia</taxon>
        <taxon>Burkholderia cepacia complex</taxon>
    </lineage>
</organism>
<sequence length="47" mass="5250">MNKRLKKVASALADAVQAVLEEQRVTEDAWRAGLLLPRCRRGSQGTR</sequence>
<reference evidence="1" key="1">
    <citation type="submission" date="1997-02" db="EMBL/GenBank/DDBJ databases">
        <title>The nucleotide sequence of the putative chloromuconate cycloisomerase gene, ijbD, and the putative truncated chlorocatechol dioxygenase ijbCII from the 2,4-D degradative plasmid pIJB1.</title>
        <authorList>
            <person name="Maclean K.N."/>
            <person name="Bustin S.A."/>
            <person name="Smith A.R.W."/>
        </authorList>
    </citation>
    <scope>NUCLEOTIDE SEQUENCE</scope>
    <source>
        <strain evidence="1">Strain 2a</strain>
        <plasmid evidence="1">pIJB1</plasmid>
    </source>
</reference>
<geneLocation type="plasmid" evidence="1">
    <name>pIJB1</name>
</geneLocation>
<accession>O34026</accession>
<name>O34026_BURCE</name>